<dbReference type="InterPro" id="IPR036938">
    <property type="entry name" value="PAP2/HPO_sf"/>
</dbReference>
<keyword evidence="1" id="KW-1133">Transmembrane helix</keyword>
<feature type="transmembrane region" description="Helical" evidence="1">
    <location>
        <begin position="65"/>
        <end position="82"/>
    </location>
</feature>
<dbReference type="GO" id="GO:0050380">
    <property type="term" value="F:undecaprenyl-diphosphatase activity"/>
    <property type="evidence" value="ECO:0007669"/>
    <property type="project" value="UniProtKB-EC"/>
</dbReference>
<organism evidence="3 4">
    <name type="scientific">Virgibacillus natechei</name>
    <dbReference type="NCBI Taxonomy" id="1216297"/>
    <lineage>
        <taxon>Bacteria</taxon>
        <taxon>Bacillati</taxon>
        <taxon>Bacillota</taxon>
        <taxon>Bacilli</taxon>
        <taxon>Bacillales</taxon>
        <taxon>Bacillaceae</taxon>
        <taxon>Virgibacillus</taxon>
    </lineage>
</organism>
<dbReference type="SUPFAM" id="SSF48317">
    <property type="entry name" value="Acid phosphatase/Vanadium-dependent haloperoxidase"/>
    <property type="match status" value="1"/>
</dbReference>
<dbReference type="Gene3D" id="1.20.144.10">
    <property type="entry name" value="Phosphatidic acid phosphatase type 2/haloperoxidase"/>
    <property type="match status" value="2"/>
</dbReference>
<feature type="transmembrane region" description="Helical" evidence="1">
    <location>
        <begin position="89"/>
        <end position="105"/>
    </location>
</feature>
<evidence type="ECO:0000313" key="3">
    <source>
        <dbReference type="EMBL" id="MBP1968990.1"/>
    </source>
</evidence>
<feature type="transmembrane region" description="Helical" evidence="1">
    <location>
        <begin position="7"/>
        <end position="28"/>
    </location>
</feature>
<protein>
    <submittedName>
        <fullName evidence="3">Undecaprenyl-diphosphatase</fullName>
        <ecNumber evidence="3">3.6.1.27</ecNumber>
    </submittedName>
</protein>
<comment type="caution">
    <text evidence="3">The sequence shown here is derived from an EMBL/GenBank/DDBJ whole genome shotgun (WGS) entry which is preliminary data.</text>
</comment>
<dbReference type="EMBL" id="JAGGKX010000004">
    <property type="protein sequence ID" value="MBP1968990.1"/>
    <property type="molecule type" value="Genomic_DNA"/>
</dbReference>
<feature type="transmembrane region" description="Helical" evidence="1">
    <location>
        <begin position="125"/>
        <end position="147"/>
    </location>
</feature>
<dbReference type="PANTHER" id="PTHR14969:SF13">
    <property type="entry name" value="AT30094P"/>
    <property type="match status" value="1"/>
</dbReference>
<keyword evidence="1" id="KW-0472">Membrane</keyword>
<dbReference type="Pfam" id="PF01569">
    <property type="entry name" value="PAP2"/>
    <property type="match status" value="1"/>
</dbReference>
<dbReference type="Proteomes" id="UP001519345">
    <property type="component" value="Unassembled WGS sequence"/>
</dbReference>
<accession>A0ABS4IED9</accession>
<sequence length="213" mass="24547">MLNRRNYIILFLFTLVVIMIGIWVSQIVRGNVPLTDQWTRNLVERVDGTVLFSFFRAVTELGSENFLIVFTITMAIVMWLMLRDWLPALIFAGGTLVSHLFNMLIKRLVGRDRPSILEAANAEGYSFPSGHAMITMVCYGLLAYFIVKRLYSTRAIFLIQLFFSLLIFLVGISRYFINVHYLTDVVSGFIIGFFCLIGFIYLYEFIQSQRTSS</sequence>
<evidence type="ECO:0000256" key="1">
    <source>
        <dbReference type="SAM" id="Phobius"/>
    </source>
</evidence>
<keyword evidence="4" id="KW-1185">Reference proteome</keyword>
<keyword evidence="3" id="KW-0378">Hydrolase</keyword>
<proteinExistence type="predicted"/>
<dbReference type="RefSeq" id="WP_209462208.1">
    <property type="nucleotide sequence ID" value="NZ_CP110224.1"/>
</dbReference>
<dbReference type="PANTHER" id="PTHR14969">
    <property type="entry name" value="SPHINGOSINE-1-PHOSPHATE PHOSPHOHYDROLASE"/>
    <property type="match status" value="1"/>
</dbReference>
<name>A0ABS4IED9_9BACI</name>
<evidence type="ECO:0000313" key="4">
    <source>
        <dbReference type="Proteomes" id="UP001519345"/>
    </source>
</evidence>
<dbReference type="SMART" id="SM00014">
    <property type="entry name" value="acidPPc"/>
    <property type="match status" value="1"/>
</dbReference>
<dbReference type="CDD" id="cd03392">
    <property type="entry name" value="PAP2_like_2"/>
    <property type="match status" value="1"/>
</dbReference>
<gene>
    <name evidence="3" type="ORF">J2Z83_001093</name>
</gene>
<dbReference type="EC" id="3.6.1.27" evidence="3"/>
<reference evidence="3 4" key="1">
    <citation type="submission" date="2021-03" db="EMBL/GenBank/DDBJ databases">
        <title>Genomic Encyclopedia of Type Strains, Phase IV (KMG-IV): sequencing the most valuable type-strain genomes for metagenomic binning, comparative biology and taxonomic classification.</title>
        <authorList>
            <person name="Goeker M."/>
        </authorList>
    </citation>
    <scope>NUCLEOTIDE SEQUENCE [LARGE SCALE GENOMIC DNA]</scope>
    <source>
        <strain evidence="3 4">DSM 25609</strain>
    </source>
</reference>
<feature type="transmembrane region" description="Helical" evidence="1">
    <location>
        <begin position="156"/>
        <end position="177"/>
    </location>
</feature>
<feature type="transmembrane region" description="Helical" evidence="1">
    <location>
        <begin position="189"/>
        <end position="206"/>
    </location>
</feature>
<dbReference type="InterPro" id="IPR000326">
    <property type="entry name" value="PAP2/HPO"/>
</dbReference>
<feature type="domain" description="Phosphatidic acid phosphatase type 2/haloperoxidase" evidence="2">
    <location>
        <begin position="88"/>
        <end position="200"/>
    </location>
</feature>
<keyword evidence="1" id="KW-0812">Transmembrane</keyword>
<evidence type="ECO:0000259" key="2">
    <source>
        <dbReference type="SMART" id="SM00014"/>
    </source>
</evidence>